<dbReference type="Gene3D" id="3.30.160.60">
    <property type="entry name" value="Classic Zinc Finger"/>
    <property type="match status" value="2"/>
</dbReference>
<keyword evidence="5" id="KW-0805">Transcription regulation</keyword>
<organism evidence="11">
    <name type="scientific">Gaeumannomyces tritici (strain R3-111a-1)</name>
    <name type="common">Wheat and barley take-all root rot fungus</name>
    <name type="synonym">Gaeumannomyces graminis var. tritici</name>
    <dbReference type="NCBI Taxonomy" id="644352"/>
    <lineage>
        <taxon>Eukaryota</taxon>
        <taxon>Fungi</taxon>
        <taxon>Dikarya</taxon>
        <taxon>Ascomycota</taxon>
        <taxon>Pezizomycotina</taxon>
        <taxon>Sordariomycetes</taxon>
        <taxon>Sordariomycetidae</taxon>
        <taxon>Magnaporthales</taxon>
        <taxon>Magnaporthaceae</taxon>
        <taxon>Gaeumannomyces</taxon>
    </lineage>
</organism>
<accession>J3NYA6</accession>
<evidence type="ECO:0000256" key="2">
    <source>
        <dbReference type="ARBA" id="ARBA00022723"/>
    </source>
</evidence>
<dbReference type="SUPFAM" id="SSF57667">
    <property type="entry name" value="beta-beta-alpha zinc fingers"/>
    <property type="match status" value="1"/>
</dbReference>
<evidence type="ECO:0000259" key="10">
    <source>
        <dbReference type="PROSITE" id="PS50157"/>
    </source>
</evidence>
<evidence type="ECO:0000313" key="13">
    <source>
        <dbReference type="Proteomes" id="UP000006039"/>
    </source>
</evidence>
<dbReference type="RefSeq" id="XP_009222339.1">
    <property type="nucleotide sequence ID" value="XM_009224075.1"/>
</dbReference>
<evidence type="ECO:0000256" key="9">
    <source>
        <dbReference type="SAM" id="MobiDB-lite"/>
    </source>
</evidence>
<comment type="subcellular location">
    <subcellularLocation>
        <location evidence="1">Nucleus</location>
    </subcellularLocation>
</comment>
<evidence type="ECO:0000256" key="7">
    <source>
        <dbReference type="ARBA" id="ARBA00023242"/>
    </source>
</evidence>
<keyword evidence="4" id="KW-0862">Zinc</keyword>
<reference evidence="11" key="3">
    <citation type="submission" date="2010-09" db="EMBL/GenBank/DDBJ databases">
        <title>Annotation of Gaeumannomyces graminis var. tritici R3-111a-1.</title>
        <authorList>
            <consortium name="The Broad Institute Genome Sequencing Platform"/>
            <person name="Ma L.-J."/>
            <person name="Dead R."/>
            <person name="Young S.K."/>
            <person name="Zeng Q."/>
            <person name="Gargeya S."/>
            <person name="Fitzgerald M."/>
            <person name="Haas B."/>
            <person name="Abouelleil A."/>
            <person name="Alvarado L."/>
            <person name="Arachchi H.M."/>
            <person name="Berlin A."/>
            <person name="Brown A."/>
            <person name="Chapman S.B."/>
            <person name="Chen Z."/>
            <person name="Dunbar C."/>
            <person name="Freedman E."/>
            <person name="Gearin G."/>
            <person name="Gellesch M."/>
            <person name="Goldberg J."/>
            <person name="Griggs A."/>
            <person name="Gujja S."/>
            <person name="Heiman D."/>
            <person name="Howarth C."/>
            <person name="Larson L."/>
            <person name="Lui A."/>
            <person name="MacDonald P.J.P."/>
            <person name="Mehta T."/>
            <person name="Montmayeur A."/>
            <person name="Murphy C."/>
            <person name="Neiman D."/>
            <person name="Pearson M."/>
            <person name="Priest M."/>
            <person name="Roberts A."/>
            <person name="Saif S."/>
            <person name="Shea T."/>
            <person name="Shenoy N."/>
            <person name="Sisk P."/>
            <person name="Stolte C."/>
            <person name="Sykes S."/>
            <person name="Yandava C."/>
            <person name="Wortman J."/>
            <person name="Nusbaum C."/>
            <person name="Birren B."/>
        </authorList>
    </citation>
    <scope>NUCLEOTIDE SEQUENCE</scope>
    <source>
        <strain evidence="11">R3-111a-1</strain>
    </source>
</reference>
<dbReference type="HOGENOM" id="CLU_031491_1_0_1"/>
<dbReference type="Pfam" id="PF00096">
    <property type="entry name" value="zf-C2H2"/>
    <property type="match status" value="1"/>
</dbReference>
<keyword evidence="2" id="KW-0479">Metal-binding</keyword>
<protein>
    <recommendedName>
        <fullName evidence="10">C2H2-type domain-containing protein</fullName>
    </recommendedName>
</protein>
<dbReference type="Proteomes" id="UP000006039">
    <property type="component" value="Unassembled WGS sequence"/>
</dbReference>
<evidence type="ECO:0000256" key="4">
    <source>
        <dbReference type="ARBA" id="ARBA00022833"/>
    </source>
</evidence>
<evidence type="ECO:0000256" key="6">
    <source>
        <dbReference type="ARBA" id="ARBA00023163"/>
    </source>
</evidence>
<dbReference type="PANTHER" id="PTHR46179">
    <property type="entry name" value="ZINC FINGER PROTEIN"/>
    <property type="match status" value="1"/>
</dbReference>
<feature type="region of interest" description="Disordered" evidence="9">
    <location>
        <begin position="144"/>
        <end position="206"/>
    </location>
</feature>
<dbReference type="SMART" id="SM00355">
    <property type="entry name" value="ZnF_C2H2"/>
    <property type="match status" value="4"/>
</dbReference>
<evidence type="ECO:0000256" key="3">
    <source>
        <dbReference type="ARBA" id="ARBA00022771"/>
    </source>
</evidence>
<evidence type="ECO:0000256" key="8">
    <source>
        <dbReference type="PROSITE-ProRule" id="PRU00042"/>
    </source>
</evidence>
<dbReference type="PANTHER" id="PTHR46179:SF13">
    <property type="entry name" value="C2H2-TYPE DOMAIN-CONTAINING PROTEIN"/>
    <property type="match status" value="1"/>
</dbReference>
<dbReference type="AlphaFoldDB" id="J3NYA6"/>
<dbReference type="eggNOG" id="ENOG502SAH5">
    <property type="taxonomic scope" value="Eukaryota"/>
</dbReference>
<dbReference type="GO" id="GO:0008270">
    <property type="term" value="F:zinc ion binding"/>
    <property type="evidence" value="ECO:0007669"/>
    <property type="project" value="UniProtKB-KW"/>
</dbReference>
<dbReference type="STRING" id="644352.J3NYA6"/>
<dbReference type="InterPro" id="IPR013087">
    <property type="entry name" value="Znf_C2H2_type"/>
</dbReference>
<dbReference type="VEuPathDB" id="FungiDB:GGTG_06259"/>
<keyword evidence="13" id="KW-1185">Reference proteome</keyword>
<feature type="domain" description="C2H2-type" evidence="10">
    <location>
        <begin position="251"/>
        <end position="277"/>
    </location>
</feature>
<dbReference type="OrthoDB" id="8117402at2759"/>
<evidence type="ECO:0000313" key="12">
    <source>
        <dbReference type="EnsemblFungi" id="EJT76339"/>
    </source>
</evidence>
<reference evidence="12" key="4">
    <citation type="journal article" date="2015" name="G3 (Bethesda)">
        <title>Genome sequences of three phytopathogenic species of the Magnaporthaceae family of fungi.</title>
        <authorList>
            <person name="Okagaki L.H."/>
            <person name="Nunes C.C."/>
            <person name="Sailsbery J."/>
            <person name="Clay B."/>
            <person name="Brown D."/>
            <person name="John T."/>
            <person name="Oh Y."/>
            <person name="Young N."/>
            <person name="Fitzgerald M."/>
            <person name="Haas B.J."/>
            <person name="Zeng Q."/>
            <person name="Young S."/>
            <person name="Adiconis X."/>
            <person name="Fan L."/>
            <person name="Levin J.Z."/>
            <person name="Mitchell T.K."/>
            <person name="Okubara P.A."/>
            <person name="Farman M.L."/>
            <person name="Kohn L.M."/>
            <person name="Birren B."/>
            <person name="Ma L.-J."/>
            <person name="Dean R.A."/>
        </authorList>
    </citation>
    <scope>NUCLEOTIDE SEQUENCE</scope>
    <source>
        <strain evidence="12">R3-111a-1</strain>
    </source>
</reference>
<dbReference type="PROSITE" id="PS00028">
    <property type="entry name" value="ZINC_FINGER_C2H2_1"/>
    <property type="match status" value="3"/>
</dbReference>
<sequence>MMNKWRTHLCCVICKITYRSPEAYRLHYRLSHIAKQSLQCPGCNATFVRGASLFAHIEQGHCGGLGNSAKAYTNAKREQTIGFIRALQDRDLAAQAGFQLGPGKTGDDYGGYVGKQREAYDLTDDEVVRFSLLRLEEEVRESKGASFDRELDFPPPGSRDYHLGNSKQPDLLGDEEPVVHNQPDKGAWDAGSKQLFPNPPRALAPPTARLTPQELLALLEQVDKQTPHDEHDPDVPGFHTGRYWVEVLSKYKCPHPRCGKSFKVPGGLEGHLRSETHRSVPFICPQCMRKFKSITALAQHAEAEGIRCTIQTSQSYRIFLTQLTGAVLDVDGSHDDSSPRYVVTEQAKRDLGDGVEGVLRVLDASKGTQRQVPRSTLAAAPLPKLLAARERHEKFCEDYRKEVIEKHAAQVGQPSGDQW</sequence>
<reference evidence="13" key="1">
    <citation type="submission" date="2010-07" db="EMBL/GenBank/DDBJ databases">
        <title>The genome sequence of Gaeumannomyces graminis var. tritici strain R3-111a-1.</title>
        <authorList>
            <consortium name="The Broad Institute Genome Sequencing Platform"/>
            <person name="Ma L.-J."/>
            <person name="Dead R."/>
            <person name="Young S."/>
            <person name="Zeng Q."/>
            <person name="Koehrsen M."/>
            <person name="Alvarado L."/>
            <person name="Berlin A."/>
            <person name="Chapman S.B."/>
            <person name="Chen Z."/>
            <person name="Freedman E."/>
            <person name="Gellesch M."/>
            <person name="Goldberg J."/>
            <person name="Griggs A."/>
            <person name="Gujja S."/>
            <person name="Heilman E.R."/>
            <person name="Heiman D."/>
            <person name="Hepburn T."/>
            <person name="Howarth C."/>
            <person name="Jen D."/>
            <person name="Larson L."/>
            <person name="Mehta T."/>
            <person name="Neiman D."/>
            <person name="Pearson M."/>
            <person name="Roberts A."/>
            <person name="Saif S."/>
            <person name="Shea T."/>
            <person name="Shenoy N."/>
            <person name="Sisk P."/>
            <person name="Stolte C."/>
            <person name="Sykes S."/>
            <person name="Walk T."/>
            <person name="White J."/>
            <person name="Yandava C."/>
            <person name="Haas B."/>
            <person name="Nusbaum C."/>
            <person name="Birren B."/>
        </authorList>
    </citation>
    <scope>NUCLEOTIDE SEQUENCE [LARGE SCALE GENOMIC DNA]</scope>
    <source>
        <strain evidence="13">R3-111a-1</strain>
    </source>
</reference>
<proteinExistence type="predicted"/>
<evidence type="ECO:0000313" key="11">
    <source>
        <dbReference type="EMBL" id="EJT76339.1"/>
    </source>
</evidence>
<evidence type="ECO:0000256" key="5">
    <source>
        <dbReference type="ARBA" id="ARBA00023015"/>
    </source>
</evidence>
<dbReference type="EMBL" id="GL385397">
    <property type="protein sequence ID" value="EJT76339.1"/>
    <property type="molecule type" value="Genomic_DNA"/>
</dbReference>
<name>J3NYA6_GAET3</name>
<dbReference type="InterPro" id="IPR036236">
    <property type="entry name" value="Znf_C2H2_sf"/>
</dbReference>
<keyword evidence="6" id="KW-0804">Transcription</keyword>
<dbReference type="InterPro" id="IPR051061">
    <property type="entry name" value="Zinc_finger_trans_reg"/>
</dbReference>
<dbReference type="GeneID" id="20346717"/>
<dbReference type="GO" id="GO:0006357">
    <property type="term" value="P:regulation of transcription by RNA polymerase II"/>
    <property type="evidence" value="ECO:0007669"/>
    <property type="project" value="TreeGrafter"/>
</dbReference>
<evidence type="ECO:0000256" key="1">
    <source>
        <dbReference type="ARBA" id="ARBA00004123"/>
    </source>
</evidence>
<reference evidence="11" key="2">
    <citation type="submission" date="2010-07" db="EMBL/GenBank/DDBJ databases">
        <authorList>
            <consortium name="The Broad Institute Genome Sequencing Platform"/>
            <consortium name="Broad Institute Genome Sequencing Center for Infectious Disease"/>
            <person name="Ma L.-J."/>
            <person name="Dead R."/>
            <person name="Young S."/>
            <person name="Zeng Q."/>
            <person name="Koehrsen M."/>
            <person name="Alvarado L."/>
            <person name="Berlin A."/>
            <person name="Chapman S.B."/>
            <person name="Chen Z."/>
            <person name="Freedman E."/>
            <person name="Gellesch M."/>
            <person name="Goldberg J."/>
            <person name="Griggs A."/>
            <person name="Gujja S."/>
            <person name="Heilman E.R."/>
            <person name="Heiman D."/>
            <person name="Hepburn T."/>
            <person name="Howarth C."/>
            <person name="Jen D."/>
            <person name="Larson L."/>
            <person name="Mehta T."/>
            <person name="Neiman D."/>
            <person name="Pearson M."/>
            <person name="Roberts A."/>
            <person name="Saif S."/>
            <person name="Shea T."/>
            <person name="Shenoy N."/>
            <person name="Sisk P."/>
            <person name="Stolte C."/>
            <person name="Sykes S."/>
            <person name="Walk T."/>
            <person name="White J."/>
            <person name="Yandava C."/>
            <person name="Haas B."/>
            <person name="Nusbaum C."/>
            <person name="Birren B."/>
        </authorList>
    </citation>
    <scope>NUCLEOTIDE SEQUENCE</scope>
    <source>
        <strain evidence="11">R3-111a-1</strain>
    </source>
</reference>
<dbReference type="EnsemblFungi" id="EJT76339">
    <property type="protein sequence ID" value="EJT76339"/>
    <property type="gene ID" value="GGTG_06259"/>
</dbReference>
<gene>
    <name evidence="12" type="primary">20346717</name>
    <name evidence="11" type="ORF">GGTG_06259</name>
</gene>
<dbReference type="Pfam" id="PF12874">
    <property type="entry name" value="zf-met"/>
    <property type="match status" value="1"/>
</dbReference>
<reference evidence="12" key="5">
    <citation type="submission" date="2018-04" db="UniProtKB">
        <authorList>
            <consortium name="EnsemblFungi"/>
        </authorList>
    </citation>
    <scope>IDENTIFICATION</scope>
    <source>
        <strain evidence="12">R3-111a-1</strain>
    </source>
</reference>
<keyword evidence="7" id="KW-0539">Nucleus</keyword>
<keyword evidence="3 8" id="KW-0863">Zinc-finger</keyword>
<dbReference type="PROSITE" id="PS50157">
    <property type="entry name" value="ZINC_FINGER_C2H2_2"/>
    <property type="match status" value="1"/>
</dbReference>
<dbReference type="GO" id="GO:0005634">
    <property type="term" value="C:nucleus"/>
    <property type="evidence" value="ECO:0007669"/>
    <property type="project" value="UniProtKB-SubCell"/>
</dbReference>